<dbReference type="SUPFAM" id="SSF51206">
    <property type="entry name" value="cAMP-binding domain-like"/>
    <property type="match status" value="1"/>
</dbReference>
<dbReference type="SMART" id="SM00419">
    <property type="entry name" value="HTH_CRP"/>
    <property type="match status" value="1"/>
</dbReference>
<dbReference type="InterPro" id="IPR012318">
    <property type="entry name" value="HTH_CRP"/>
</dbReference>
<dbReference type="GO" id="GO:0005829">
    <property type="term" value="C:cytosol"/>
    <property type="evidence" value="ECO:0007669"/>
    <property type="project" value="TreeGrafter"/>
</dbReference>
<dbReference type="InterPro" id="IPR018490">
    <property type="entry name" value="cNMP-bd_dom_sf"/>
</dbReference>
<dbReference type="InterPro" id="IPR014710">
    <property type="entry name" value="RmlC-like_jellyroll"/>
</dbReference>
<evidence type="ECO:0000313" key="5">
    <source>
        <dbReference type="EMBL" id="KCZ86057.1"/>
    </source>
</evidence>
<dbReference type="GO" id="GO:0003677">
    <property type="term" value="F:DNA binding"/>
    <property type="evidence" value="ECO:0007669"/>
    <property type="project" value="UniProtKB-KW"/>
</dbReference>
<dbReference type="EMBL" id="ARYH01000001">
    <property type="protein sequence ID" value="KCZ86057.1"/>
    <property type="molecule type" value="Genomic_DNA"/>
</dbReference>
<name>A0A069E7L6_9PROT</name>
<dbReference type="PROSITE" id="PS50042">
    <property type="entry name" value="CNMP_BINDING_3"/>
    <property type="match status" value="1"/>
</dbReference>
<dbReference type="CDD" id="cd00038">
    <property type="entry name" value="CAP_ED"/>
    <property type="match status" value="1"/>
</dbReference>
<feature type="domain" description="Cyclic nucleotide-binding" evidence="4">
    <location>
        <begin position="9"/>
        <end position="109"/>
    </location>
</feature>
<dbReference type="Gene3D" id="2.60.120.10">
    <property type="entry name" value="Jelly Rolls"/>
    <property type="match status" value="1"/>
</dbReference>
<evidence type="ECO:0000259" key="4">
    <source>
        <dbReference type="PROSITE" id="PS50042"/>
    </source>
</evidence>
<dbReference type="InterPro" id="IPR036390">
    <property type="entry name" value="WH_DNA-bd_sf"/>
</dbReference>
<organism evidence="5 6">
    <name type="scientific">Hyphomonas adhaerens MHS-3</name>
    <dbReference type="NCBI Taxonomy" id="1280949"/>
    <lineage>
        <taxon>Bacteria</taxon>
        <taxon>Pseudomonadati</taxon>
        <taxon>Pseudomonadota</taxon>
        <taxon>Alphaproteobacteria</taxon>
        <taxon>Hyphomonadales</taxon>
        <taxon>Hyphomonadaceae</taxon>
        <taxon>Hyphomonas</taxon>
    </lineage>
</organism>
<protein>
    <submittedName>
        <fullName evidence="5">Crp/Fnr family transcriptional regulator</fullName>
    </submittedName>
</protein>
<dbReference type="GO" id="GO:0003700">
    <property type="term" value="F:DNA-binding transcription factor activity"/>
    <property type="evidence" value="ECO:0007669"/>
    <property type="project" value="TreeGrafter"/>
</dbReference>
<evidence type="ECO:0000313" key="6">
    <source>
        <dbReference type="Proteomes" id="UP000027446"/>
    </source>
</evidence>
<dbReference type="PATRIC" id="fig|1280949.3.peg.2094"/>
<comment type="caution">
    <text evidence="5">The sequence shown here is derived from an EMBL/GenBank/DDBJ whole genome shotgun (WGS) entry which is preliminary data.</text>
</comment>
<dbReference type="InterPro" id="IPR000595">
    <property type="entry name" value="cNMP-bd_dom"/>
</dbReference>
<dbReference type="OrthoDB" id="3525895at2"/>
<proteinExistence type="predicted"/>
<dbReference type="Pfam" id="PF00027">
    <property type="entry name" value="cNMP_binding"/>
    <property type="match status" value="1"/>
</dbReference>
<keyword evidence="2" id="KW-0238">DNA-binding</keyword>
<dbReference type="Pfam" id="PF13545">
    <property type="entry name" value="HTH_Crp_2"/>
    <property type="match status" value="1"/>
</dbReference>
<keyword evidence="3" id="KW-0804">Transcription</keyword>
<accession>A0A069E7L6</accession>
<evidence type="ECO:0000256" key="2">
    <source>
        <dbReference type="ARBA" id="ARBA00023125"/>
    </source>
</evidence>
<dbReference type="SUPFAM" id="SSF46785">
    <property type="entry name" value="Winged helix' DNA-binding domain"/>
    <property type="match status" value="1"/>
</dbReference>
<dbReference type="SMART" id="SM00100">
    <property type="entry name" value="cNMP"/>
    <property type="match status" value="1"/>
</dbReference>
<dbReference type="STRING" id="1280949.HAD_10230"/>
<dbReference type="PANTHER" id="PTHR24567:SF68">
    <property type="entry name" value="DNA-BINDING TRANSCRIPTIONAL DUAL REGULATOR CRP"/>
    <property type="match status" value="1"/>
</dbReference>
<sequence length="231" mass="25296">MRIAGLNNWISELAPHIREELRGRMQTRHVPAGQLVREAGDPGLSICQVDEGYIKLVADLPSGERALLAVFVPGNVFGETAVICGRNLFHTTIAATDVTLSVLPKAEFEACYARFPEIPEALCRKFAYTVSSTIRFREVKSEHPIGEQVAIVMLNLAECSSTPRIGNSKEIDIPITIAELSAFLGVTRQTVQKEITKLKNARLLSKSLNRWKINDVGKVSELIASADASAI</sequence>
<keyword evidence="6" id="KW-1185">Reference proteome</keyword>
<reference evidence="5 6" key="1">
    <citation type="journal article" date="2014" name="Antonie Van Leeuwenhoek">
        <title>Hyphomonas beringensis sp. nov. and Hyphomonas chukchiensis sp. nov., isolated from surface seawater of the Bering Sea and Chukchi Sea.</title>
        <authorList>
            <person name="Li C."/>
            <person name="Lai Q."/>
            <person name="Li G."/>
            <person name="Dong C."/>
            <person name="Wang J."/>
            <person name="Liao Y."/>
            <person name="Shao Z."/>
        </authorList>
    </citation>
    <scope>NUCLEOTIDE SEQUENCE [LARGE SCALE GENOMIC DNA]</scope>
    <source>
        <strain evidence="5 6">MHS-3</strain>
    </source>
</reference>
<keyword evidence="1" id="KW-0805">Transcription regulation</keyword>
<dbReference type="RefSeq" id="WP_051596114.1">
    <property type="nucleotide sequence ID" value="NZ_ARYH01000001.1"/>
</dbReference>
<dbReference type="PANTHER" id="PTHR24567">
    <property type="entry name" value="CRP FAMILY TRANSCRIPTIONAL REGULATORY PROTEIN"/>
    <property type="match status" value="1"/>
</dbReference>
<dbReference type="AlphaFoldDB" id="A0A069E7L6"/>
<evidence type="ECO:0000256" key="1">
    <source>
        <dbReference type="ARBA" id="ARBA00023015"/>
    </source>
</evidence>
<dbReference type="eggNOG" id="COG0664">
    <property type="taxonomic scope" value="Bacteria"/>
</dbReference>
<dbReference type="Proteomes" id="UP000027446">
    <property type="component" value="Unassembled WGS sequence"/>
</dbReference>
<gene>
    <name evidence="5" type="ORF">HAD_10230</name>
</gene>
<dbReference type="InterPro" id="IPR050397">
    <property type="entry name" value="Env_Response_Regulators"/>
</dbReference>
<evidence type="ECO:0000256" key="3">
    <source>
        <dbReference type="ARBA" id="ARBA00023163"/>
    </source>
</evidence>